<gene>
    <name evidence="3" type="ORF">FLP30_09455</name>
</gene>
<dbReference type="RefSeq" id="WP_149279610.1">
    <property type="nucleotide sequence ID" value="NZ_CP043506.1"/>
</dbReference>
<feature type="compositionally biased region" description="Basic and acidic residues" evidence="1">
    <location>
        <begin position="83"/>
        <end position="99"/>
    </location>
</feature>
<keyword evidence="2" id="KW-0732">Signal</keyword>
<protein>
    <submittedName>
        <fullName evidence="3">Uncharacterized protein</fullName>
    </submittedName>
</protein>
<dbReference type="OrthoDB" id="8001261at2"/>
<dbReference type="Proteomes" id="UP000324536">
    <property type="component" value="Chromosome"/>
</dbReference>
<dbReference type="KEGG" id="acek:FLP30_09455"/>
<feature type="compositionally biased region" description="Low complexity" evidence="1">
    <location>
        <begin position="61"/>
        <end position="82"/>
    </location>
</feature>
<reference evidence="3 4" key="1">
    <citation type="submission" date="2019-09" db="EMBL/GenBank/DDBJ databases">
        <title>Genome sequencing of strain KACC 21233.</title>
        <authorList>
            <person name="Heo J."/>
            <person name="Kim S.-J."/>
            <person name="Kim J.-S."/>
            <person name="Hong S.-B."/>
            <person name="Kwon S.-W."/>
        </authorList>
    </citation>
    <scope>NUCLEOTIDE SEQUENCE [LARGE SCALE GENOMIC DNA]</scope>
    <source>
        <strain evidence="3 4">KACC 21233</strain>
    </source>
</reference>
<evidence type="ECO:0000256" key="1">
    <source>
        <dbReference type="SAM" id="MobiDB-lite"/>
    </source>
</evidence>
<feature type="region of interest" description="Disordered" evidence="1">
    <location>
        <begin position="61"/>
        <end position="105"/>
    </location>
</feature>
<proteinExistence type="predicted"/>
<accession>A0A5C1YNQ6</accession>
<evidence type="ECO:0000313" key="4">
    <source>
        <dbReference type="Proteomes" id="UP000324536"/>
    </source>
</evidence>
<keyword evidence="4" id="KW-1185">Reference proteome</keyword>
<sequence>MKISVRLGLASLLIGSAALLPSGAHALTAKECHQKFTAAKADGTLGKQSYGAFKAATCDSPAAASTPAPAAPADKASAQAEPAKTDKPEKTEKAEKAEKAAPAAATASTSGAVFPSAVAAQYSKLSPGKARMQTCLDQYKANKAQNANGNMKWIQNGGGYYSECNKHLKG</sequence>
<feature type="chain" id="PRO_5022753268" evidence="2">
    <location>
        <begin position="27"/>
        <end position="170"/>
    </location>
</feature>
<evidence type="ECO:0000313" key="3">
    <source>
        <dbReference type="EMBL" id="QEO17934.1"/>
    </source>
</evidence>
<evidence type="ECO:0000256" key="2">
    <source>
        <dbReference type="SAM" id="SignalP"/>
    </source>
</evidence>
<feature type="signal peptide" evidence="2">
    <location>
        <begin position="1"/>
        <end position="26"/>
    </location>
</feature>
<dbReference type="EMBL" id="CP043506">
    <property type="protein sequence ID" value="QEO17934.1"/>
    <property type="molecule type" value="Genomic_DNA"/>
</dbReference>
<name>A0A5C1YNQ6_9PROT</name>
<dbReference type="AlphaFoldDB" id="A0A5C1YNQ6"/>
<organism evidence="3 4">
    <name type="scientific">Acetobacter vaccinii</name>
    <dbReference type="NCBI Taxonomy" id="2592655"/>
    <lineage>
        <taxon>Bacteria</taxon>
        <taxon>Pseudomonadati</taxon>
        <taxon>Pseudomonadota</taxon>
        <taxon>Alphaproteobacteria</taxon>
        <taxon>Acetobacterales</taxon>
        <taxon>Acetobacteraceae</taxon>
        <taxon>Acetobacter</taxon>
    </lineage>
</organism>